<reference evidence="1 2" key="1">
    <citation type="submission" date="2016-10" db="EMBL/GenBank/DDBJ databases">
        <authorList>
            <person name="de Groot N.N."/>
        </authorList>
    </citation>
    <scope>NUCLEOTIDE SEQUENCE [LARGE SCALE GENOMIC DNA]</scope>
    <source>
        <strain evidence="1 2">DSM 6793</strain>
    </source>
</reference>
<evidence type="ECO:0000313" key="1">
    <source>
        <dbReference type="EMBL" id="SFC25589.1"/>
    </source>
</evidence>
<name>A0A1I1HN99_9BACT</name>
<dbReference type="AlphaFoldDB" id="A0A1I1HN99"/>
<dbReference type="Proteomes" id="UP000199514">
    <property type="component" value="Unassembled WGS sequence"/>
</dbReference>
<organism evidence="1 2">
    <name type="scientific">Flexibacter flexilis DSM 6793</name>
    <dbReference type="NCBI Taxonomy" id="927664"/>
    <lineage>
        <taxon>Bacteria</taxon>
        <taxon>Pseudomonadati</taxon>
        <taxon>Bacteroidota</taxon>
        <taxon>Cytophagia</taxon>
        <taxon>Cytophagales</taxon>
        <taxon>Flexibacteraceae</taxon>
        <taxon>Flexibacter</taxon>
    </lineage>
</organism>
<keyword evidence="2" id="KW-1185">Reference proteome</keyword>
<gene>
    <name evidence="1" type="ORF">SAMN05421780_10437</name>
</gene>
<protein>
    <submittedName>
        <fullName evidence="1">Uncharacterized protein</fullName>
    </submittedName>
</protein>
<proteinExistence type="predicted"/>
<sequence length="51" mass="6100">MNRLKFMMAYLVYWLCICKIKKSKFPQNILYVCANDVIKKTLPPFEGQQRS</sequence>
<dbReference type="EMBL" id="FOLE01000004">
    <property type="protein sequence ID" value="SFC25589.1"/>
    <property type="molecule type" value="Genomic_DNA"/>
</dbReference>
<evidence type="ECO:0000313" key="2">
    <source>
        <dbReference type="Proteomes" id="UP000199514"/>
    </source>
</evidence>
<accession>A0A1I1HN99</accession>